<dbReference type="AlphaFoldDB" id="A0A212L2V6"/>
<evidence type="ECO:0000313" key="1">
    <source>
        <dbReference type="EMBL" id="SCM71689.1"/>
    </source>
</evidence>
<name>A0A212L2V6_9HYPH</name>
<dbReference type="RefSeq" id="WP_288199108.1">
    <property type="nucleotide sequence ID" value="NZ_LT608334.1"/>
</dbReference>
<gene>
    <name evidence="1" type="ORF">KL86PLE_100308</name>
</gene>
<organism evidence="1">
    <name type="scientific">uncultured Pleomorphomonas sp</name>
    <dbReference type="NCBI Taxonomy" id="442121"/>
    <lineage>
        <taxon>Bacteria</taxon>
        <taxon>Pseudomonadati</taxon>
        <taxon>Pseudomonadota</taxon>
        <taxon>Alphaproteobacteria</taxon>
        <taxon>Hyphomicrobiales</taxon>
        <taxon>Pleomorphomonadaceae</taxon>
        <taxon>Pleomorphomonas</taxon>
        <taxon>environmental samples</taxon>
    </lineage>
</organism>
<sequence>MYGAEPNKQSVDRIKTKVIDQLCDEDRHEAIVALVMVLAGLVIMTSRSSSSADRWVDEISVSLRKFVDAVKRPETRQ</sequence>
<accession>A0A212L2V6</accession>
<proteinExistence type="predicted"/>
<dbReference type="EMBL" id="FMJD01000002">
    <property type="protein sequence ID" value="SCM71689.1"/>
    <property type="molecule type" value="Genomic_DNA"/>
</dbReference>
<reference evidence="1" key="1">
    <citation type="submission" date="2016-08" db="EMBL/GenBank/DDBJ databases">
        <authorList>
            <person name="Seilhamer J.J."/>
        </authorList>
    </citation>
    <scope>NUCLEOTIDE SEQUENCE</scope>
    <source>
        <strain evidence="1">86</strain>
    </source>
</reference>
<protein>
    <submittedName>
        <fullName evidence="1">Uncharacterized protein</fullName>
    </submittedName>
</protein>